<dbReference type="InterPro" id="IPR013766">
    <property type="entry name" value="Thioredoxin_domain"/>
</dbReference>
<dbReference type="InterPro" id="IPR012336">
    <property type="entry name" value="Thioredoxin-like_fold"/>
</dbReference>
<feature type="domain" description="Thioredoxin" evidence="7">
    <location>
        <begin position="29"/>
        <end position="212"/>
    </location>
</feature>
<keyword evidence="3" id="KW-0560">Oxidoreductase</keyword>
<dbReference type="PROSITE" id="PS51352">
    <property type="entry name" value="THIOREDOXIN_2"/>
    <property type="match status" value="1"/>
</dbReference>
<keyword evidence="4" id="KW-1015">Disulfide bond</keyword>
<feature type="transmembrane region" description="Helical" evidence="6">
    <location>
        <begin position="7"/>
        <end position="27"/>
    </location>
</feature>
<evidence type="ECO:0000256" key="5">
    <source>
        <dbReference type="ARBA" id="ARBA00023284"/>
    </source>
</evidence>
<dbReference type="InterPro" id="IPR036249">
    <property type="entry name" value="Thioredoxin-like_sf"/>
</dbReference>
<gene>
    <name evidence="8" type="ORF">A3F35_03135</name>
</gene>
<keyword evidence="6" id="KW-0472">Membrane</keyword>
<proteinExistence type="inferred from homology"/>
<sequence length="213" mass="23886">MRIPRESLIFGGITLATIIVFFGIFLLSGQSSSKAPEAVDLVGDGSTMLGKKDASVALVEFGDYQCPACRAAEPVVKQVVREYKDRIKFVYRHYPLPSHRNAEPAAEAAEAAGEQGKFWEYHGLLYENQEDWSKQSNPRKIFEDYAKELNLNLDQFRQALDEHKFLDKIRSDKKAGDVAGISGTPTFFINQEKLTGGFGFDQFKQKLDQALAK</sequence>
<dbReference type="PANTHER" id="PTHR13887:SF14">
    <property type="entry name" value="DISULFIDE BOND FORMATION PROTEIN D"/>
    <property type="match status" value="1"/>
</dbReference>
<evidence type="ECO:0000259" key="7">
    <source>
        <dbReference type="PROSITE" id="PS51352"/>
    </source>
</evidence>
<dbReference type="Gene3D" id="3.40.30.10">
    <property type="entry name" value="Glutaredoxin"/>
    <property type="match status" value="1"/>
</dbReference>
<organism evidence="8 9">
    <name type="scientific">Candidatus Woykebacteria bacterium RIFCSPHIGHO2_12_FULL_45_10</name>
    <dbReference type="NCBI Taxonomy" id="1802603"/>
    <lineage>
        <taxon>Bacteria</taxon>
        <taxon>Candidatus Woykeibacteriota</taxon>
    </lineage>
</organism>
<comment type="similarity">
    <text evidence="1">Belongs to the thioredoxin family. DsbA subfamily.</text>
</comment>
<evidence type="ECO:0000313" key="8">
    <source>
        <dbReference type="EMBL" id="OGY29155.1"/>
    </source>
</evidence>
<keyword evidence="5" id="KW-0676">Redox-active center</keyword>
<evidence type="ECO:0000256" key="6">
    <source>
        <dbReference type="SAM" id="Phobius"/>
    </source>
</evidence>
<keyword evidence="6" id="KW-1133">Transmembrane helix</keyword>
<dbReference type="STRING" id="1802603.A3F35_03135"/>
<dbReference type="GO" id="GO:0016491">
    <property type="term" value="F:oxidoreductase activity"/>
    <property type="evidence" value="ECO:0007669"/>
    <property type="project" value="UniProtKB-KW"/>
</dbReference>
<evidence type="ECO:0000256" key="2">
    <source>
        <dbReference type="ARBA" id="ARBA00022729"/>
    </source>
</evidence>
<evidence type="ECO:0000313" key="9">
    <source>
        <dbReference type="Proteomes" id="UP000178068"/>
    </source>
</evidence>
<evidence type="ECO:0000256" key="1">
    <source>
        <dbReference type="ARBA" id="ARBA00005791"/>
    </source>
</evidence>
<keyword evidence="6" id="KW-0812">Transmembrane</keyword>
<evidence type="ECO:0000256" key="3">
    <source>
        <dbReference type="ARBA" id="ARBA00023002"/>
    </source>
</evidence>
<comment type="caution">
    <text evidence="8">The sequence shown here is derived from an EMBL/GenBank/DDBJ whole genome shotgun (WGS) entry which is preliminary data.</text>
</comment>
<dbReference type="AlphaFoldDB" id="A0A1G1WN39"/>
<name>A0A1G1WN39_9BACT</name>
<dbReference type="PANTHER" id="PTHR13887">
    <property type="entry name" value="GLUTATHIONE S-TRANSFERASE KAPPA"/>
    <property type="match status" value="1"/>
</dbReference>
<keyword evidence="2" id="KW-0732">Signal</keyword>
<evidence type="ECO:0000256" key="4">
    <source>
        <dbReference type="ARBA" id="ARBA00023157"/>
    </source>
</evidence>
<dbReference type="Proteomes" id="UP000178068">
    <property type="component" value="Unassembled WGS sequence"/>
</dbReference>
<dbReference type="EMBL" id="MHCZ01000040">
    <property type="protein sequence ID" value="OGY29155.1"/>
    <property type="molecule type" value="Genomic_DNA"/>
</dbReference>
<dbReference type="Pfam" id="PF13462">
    <property type="entry name" value="Thioredoxin_4"/>
    <property type="match status" value="1"/>
</dbReference>
<protein>
    <recommendedName>
        <fullName evidence="7">Thioredoxin domain-containing protein</fullName>
    </recommendedName>
</protein>
<dbReference type="SUPFAM" id="SSF52833">
    <property type="entry name" value="Thioredoxin-like"/>
    <property type="match status" value="1"/>
</dbReference>
<reference evidence="8 9" key="1">
    <citation type="journal article" date="2016" name="Nat. Commun.">
        <title>Thousands of microbial genomes shed light on interconnected biogeochemical processes in an aquifer system.</title>
        <authorList>
            <person name="Anantharaman K."/>
            <person name="Brown C.T."/>
            <person name="Hug L.A."/>
            <person name="Sharon I."/>
            <person name="Castelle C.J."/>
            <person name="Probst A.J."/>
            <person name="Thomas B.C."/>
            <person name="Singh A."/>
            <person name="Wilkins M.J."/>
            <person name="Karaoz U."/>
            <person name="Brodie E.L."/>
            <person name="Williams K.H."/>
            <person name="Hubbard S.S."/>
            <person name="Banfield J.F."/>
        </authorList>
    </citation>
    <scope>NUCLEOTIDE SEQUENCE [LARGE SCALE GENOMIC DNA]</scope>
</reference>
<accession>A0A1G1WN39</accession>